<dbReference type="InterPro" id="IPR032675">
    <property type="entry name" value="LRR_dom_sf"/>
</dbReference>
<evidence type="ECO:0000256" key="6">
    <source>
        <dbReference type="SAM" id="MobiDB-lite"/>
    </source>
</evidence>
<dbReference type="GO" id="GO:0005930">
    <property type="term" value="C:axoneme"/>
    <property type="evidence" value="ECO:0007669"/>
    <property type="project" value="TreeGrafter"/>
</dbReference>
<feature type="compositionally biased region" description="Basic and acidic residues" evidence="6">
    <location>
        <begin position="160"/>
        <end position="182"/>
    </location>
</feature>
<comment type="subcellular location">
    <subcellularLocation>
        <location evidence="1">Cell projection</location>
        <location evidence="1">Cilium</location>
    </subcellularLocation>
</comment>
<dbReference type="OrthoDB" id="1904536at2759"/>
<keyword evidence="4" id="KW-0969">Cilium</keyword>
<dbReference type="GO" id="GO:0070840">
    <property type="term" value="F:dynein complex binding"/>
    <property type="evidence" value="ECO:0007669"/>
    <property type="project" value="TreeGrafter"/>
</dbReference>
<dbReference type="InterPro" id="IPR001611">
    <property type="entry name" value="Leu-rich_rpt"/>
</dbReference>
<protein>
    <recommendedName>
        <fullName evidence="9">Dynein assembly factor 1, axonemal homolog</fullName>
    </recommendedName>
</protein>
<keyword evidence="8" id="KW-1185">Reference proteome</keyword>
<dbReference type="SMART" id="SM00365">
    <property type="entry name" value="LRR_SD22"/>
    <property type="match status" value="4"/>
</dbReference>
<dbReference type="Gene3D" id="3.80.10.10">
    <property type="entry name" value="Ribonuclease Inhibitor"/>
    <property type="match status" value="2"/>
</dbReference>
<evidence type="ECO:0000256" key="4">
    <source>
        <dbReference type="ARBA" id="ARBA00023069"/>
    </source>
</evidence>
<dbReference type="GO" id="GO:0035082">
    <property type="term" value="P:axoneme assembly"/>
    <property type="evidence" value="ECO:0007669"/>
    <property type="project" value="TreeGrafter"/>
</dbReference>
<feature type="compositionally biased region" description="Polar residues" evidence="6">
    <location>
        <begin position="115"/>
        <end position="128"/>
    </location>
</feature>
<keyword evidence="3" id="KW-0677">Repeat</keyword>
<sequence length="954" mass="107994">MATQDSMEYSKRTSYSTGTEPLSQLQTMVECELMLCSEAYENDTELRLSTLSSDEQLSESQNLTVVQEIDIRRPSNEISMAVEMNEDQQESPQKSELLETRGRPEGNAGLEVNELNDTGMQVAKNTEMTNNGDNDKKTDNSIFNVDLSNLPYPPGYSILNRHEPKHDSNKGAQEEDPRLKGPRITKEFLRKHCAKHKLYQTPHLNDILYLHFNGFSKIENLTEYTGLKCLFLEVNGIQTISGLESQTELRSLYLSKNLIRKIENLDHMQYLDTLDISNNMVSKIENLDKLPNFTRLIIAHNKLSDLDDLIHLVNCPQLSVLDLQHNHIKDPEVIEEVFAKMPSLRVLYNQGNPFVREVKNYRRKIINLCKQLTYLDDRPVFPKDRACADAFFEGGAQYEYEVRQKWNEAEQQKIIDSCRWLREKRQIIEARRREKELKDAAEAAGLPTDDIHVNPGDIDWLYGDQRPSSESSSNEVPGSERPDGEGQENETGAGTEISSEDTEQEVQEKATSGAGDVGSDYRTRPRSGPAMAAQMIQEVYDDFEQFRKKEAEGEKSEIEKRKAEIVAYGQIVEDEMPSETPVPLTCVQQFDDSELEAKADKQQAPNASSTTFPENVSLDTLSSTTCIEETQLLEPRDKISELEISECVIPNDKLEISSVFGRNFAKLDDLRSQPFISQLVLTNNSNEKYQGDDDEDSPSVLSISEQFTPASTVFSEESTRQAKACNWTNENFKRTTAEVITTIQPRNPLIIEVDDDVSSSPSFLDSTKKTTTNLSPSQPECITCAPLSKTDCDLQIRSSERELFMLNSKRPMMVDTPTDNQVEECINLPEEKITTERTTGFPRKAFITELTGLIEPTGEHQEIVEKLSEMNNPMEENTIEIEYKEQTESGDYRHLQTDPNSKQIDPELMKKIMHIASTAGESDPSGQYRVNHTTGGLISNLSAVSSDYSENKSE</sequence>
<reference evidence="7" key="1">
    <citation type="submission" date="2019-07" db="EMBL/GenBank/DDBJ databases">
        <title>Annotation for the trematode Paragonimus miyazaki's.</title>
        <authorList>
            <person name="Choi Y.-J."/>
        </authorList>
    </citation>
    <scope>NUCLEOTIDE SEQUENCE</scope>
    <source>
        <strain evidence="7">Japan</strain>
    </source>
</reference>
<dbReference type="PANTHER" id="PTHR45973">
    <property type="entry name" value="PROTEIN PHOSPHATASE 1 REGULATORY SUBUNIT SDS22-RELATED"/>
    <property type="match status" value="1"/>
</dbReference>
<dbReference type="FunFam" id="3.80.10.10:FF:000166">
    <property type="entry name" value="Dynein assembly factor 1, axonemal"/>
    <property type="match status" value="1"/>
</dbReference>
<dbReference type="PROSITE" id="PS51450">
    <property type="entry name" value="LRR"/>
    <property type="match status" value="5"/>
</dbReference>
<evidence type="ECO:0000256" key="1">
    <source>
        <dbReference type="ARBA" id="ARBA00004138"/>
    </source>
</evidence>
<feature type="region of interest" description="Disordered" evidence="6">
    <location>
        <begin position="440"/>
        <end position="534"/>
    </location>
</feature>
<feature type="region of interest" description="Disordered" evidence="6">
    <location>
        <begin position="596"/>
        <end position="615"/>
    </location>
</feature>
<gene>
    <name evidence="7" type="ORF">EG68_06678</name>
</gene>
<organism evidence="7 8">
    <name type="scientific">Paragonimus skrjabini miyazakii</name>
    <dbReference type="NCBI Taxonomy" id="59628"/>
    <lineage>
        <taxon>Eukaryota</taxon>
        <taxon>Metazoa</taxon>
        <taxon>Spiralia</taxon>
        <taxon>Lophotrochozoa</taxon>
        <taxon>Platyhelminthes</taxon>
        <taxon>Trematoda</taxon>
        <taxon>Digenea</taxon>
        <taxon>Plagiorchiida</taxon>
        <taxon>Troglotremata</taxon>
        <taxon>Troglotrematidae</taxon>
        <taxon>Paragonimus</taxon>
    </lineage>
</organism>
<evidence type="ECO:0000256" key="2">
    <source>
        <dbReference type="ARBA" id="ARBA00022614"/>
    </source>
</evidence>
<name>A0A8S9YUJ1_9TREM</name>
<dbReference type="EMBL" id="JTDE01002926">
    <property type="protein sequence ID" value="KAF7256681.1"/>
    <property type="molecule type" value="Genomic_DNA"/>
</dbReference>
<dbReference type="AlphaFoldDB" id="A0A8S9YUJ1"/>
<evidence type="ECO:0000256" key="5">
    <source>
        <dbReference type="ARBA" id="ARBA00023273"/>
    </source>
</evidence>
<evidence type="ECO:0008006" key="9">
    <source>
        <dbReference type="Google" id="ProtNLM"/>
    </source>
</evidence>
<feature type="region of interest" description="Disordered" evidence="6">
    <location>
        <begin position="84"/>
        <end position="182"/>
    </location>
</feature>
<dbReference type="SUPFAM" id="SSF52075">
    <property type="entry name" value="Outer arm dynein light chain 1"/>
    <property type="match status" value="1"/>
</dbReference>
<dbReference type="Proteomes" id="UP000822476">
    <property type="component" value="Unassembled WGS sequence"/>
</dbReference>
<dbReference type="Pfam" id="PF14580">
    <property type="entry name" value="LRR_9"/>
    <property type="match status" value="1"/>
</dbReference>
<evidence type="ECO:0000313" key="7">
    <source>
        <dbReference type="EMBL" id="KAF7256681.1"/>
    </source>
</evidence>
<proteinExistence type="predicted"/>
<accession>A0A8S9YUJ1</accession>
<feature type="compositionally biased region" description="Polar residues" evidence="6">
    <location>
        <begin position="603"/>
        <end position="615"/>
    </location>
</feature>
<dbReference type="InterPro" id="IPR050576">
    <property type="entry name" value="Cilia_flagella_integrity"/>
</dbReference>
<keyword evidence="5" id="KW-0966">Cell projection</keyword>
<evidence type="ECO:0000313" key="8">
    <source>
        <dbReference type="Proteomes" id="UP000822476"/>
    </source>
</evidence>
<comment type="caution">
    <text evidence="7">The sequence shown here is derived from an EMBL/GenBank/DDBJ whole genome shotgun (WGS) entry which is preliminary data.</text>
</comment>
<keyword evidence="2" id="KW-0433">Leucine-rich repeat</keyword>
<evidence type="ECO:0000256" key="3">
    <source>
        <dbReference type="ARBA" id="ARBA00022737"/>
    </source>
</evidence>
<feature type="compositionally biased region" description="Low complexity" evidence="6">
    <location>
        <begin position="468"/>
        <end position="477"/>
    </location>
</feature>
<dbReference type="PANTHER" id="PTHR45973:SF9">
    <property type="entry name" value="LEUCINE-RICH REPEAT-CONTAINING PROTEIN 46"/>
    <property type="match status" value="1"/>
</dbReference>